<dbReference type="EMBL" id="CP042436">
    <property type="protein sequence ID" value="QEC63395.1"/>
    <property type="molecule type" value="Genomic_DNA"/>
</dbReference>
<dbReference type="RefSeq" id="WP_147031971.1">
    <property type="nucleotide sequence ID" value="NZ_CP042436.1"/>
</dbReference>
<dbReference type="Proteomes" id="UP000321479">
    <property type="component" value="Chromosome"/>
</dbReference>
<proteinExistence type="predicted"/>
<dbReference type="OrthoDB" id="798935at2"/>
<protein>
    <submittedName>
        <fullName evidence="1">Uncharacterized protein</fullName>
    </submittedName>
</protein>
<dbReference type="KEGG" id="mgin:FRZ54_12690"/>
<reference evidence="1 2" key="1">
    <citation type="journal article" date="2017" name="Curr. Microbiol.">
        <title>Mucilaginibacter ginsenosidivorans sp. nov., Isolated from Soil of Ginseng Field.</title>
        <authorList>
            <person name="Kim M.M."/>
            <person name="Siddiqi M.Z."/>
            <person name="Im W.T."/>
        </authorList>
    </citation>
    <scope>NUCLEOTIDE SEQUENCE [LARGE SCALE GENOMIC DNA]</scope>
    <source>
        <strain evidence="1 2">Gsoil 3017</strain>
    </source>
</reference>
<accession>A0A5B8UXJ6</accession>
<evidence type="ECO:0000313" key="1">
    <source>
        <dbReference type="EMBL" id="QEC63395.1"/>
    </source>
</evidence>
<evidence type="ECO:0000313" key="2">
    <source>
        <dbReference type="Proteomes" id="UP000321479"/>
    </source>
</evidence>
<gene>
    <name evidence="1" type="ORF">FRZ54_12690</name>
</gene>
<sequence>MPKLLMMKSLYFLLAIIICIFLNPSCNQKTAITKKGDEKSKCKLIIFELMYGSSGNGFTNTKQTPQISAAVLLVNNSDDTLKFTYLPCNLSKIYQVDSKNLKLRDTGFACVNERVWKIVISPHSYFDFIVNLAYRKIPDTTFTFRLGLSLLPWKSVYTNSPPDDKTIAGADTIWSGTQQFNADENKEIGQKIPEEYKKELQIIYPPLTAYQQKGYVLNVITGKMAGPRDTSDRCHKKCKYLSVPIKLENNTNDTLQYKDMTCDWQLIYQTDNSNISILTVCGCDANFDDSYRIAPGKDSLFYIPVYYDKKIVKPGTRFRIGMTLLKTKRGLIFENFPGSVELLRDNPQYNIWTNEVTIP</sequence>
<organism evidence="1 2">
    <name type="scientific">Mucilaginibacter ginsenosidivorans</name>
    <dbReference type="NCBI Taxonomy" id="398053"/>
    <lineage>
        <taxon>Bacteria</taxon>
        <taxon>Pseudomonadati</taxon>
        <taxon>Bacteroidota</taxon>
        <taxon>Sphingobacteriia</taxon>
        <taxon>Sphingobacteriales</taxon>
        <taxon>Sphingobacteriaceae</taxon>
        <taxon>Mucilaginibacter</taxon>
    </lineage>
</organism>
<keyword evidence="2" id="KW-1185">Reference proteome</keyword>
<name>A0A5B8UXJ6_9SPHI</name>
<dbReference type="AlphaFoldDB" id="A0A5B8UXJ6"/>